<protein>
    <submittedName>
        <fullName evidence="4">Uncharacterized protein</fullName>
    </submittedName>
</protein>
<reference evidence="4" key="1">
    <citation type="submission" date="2018-06" db="EMBL/GenBank/DDBJ databases">
        <authorList>
            <person name="Zhirakovskaya E."/>
        </authorList>
    </citation>
    <scope>NUCLEOTIDE SEQUENCE</scope>
</reference>
<feature type="transmembrane region" description="Helical" evidence="3">
    <location>
        <begin position="281"/>
        <end position="297"/>
    </location>
</feature>
<sequence>MSDTFWRRINCFFGLLPIGALFGLMVFTSGLEIKDLDLWLHLAVGKFITLNGYVPDVDILSWTIEGQPWSNHEWLFQVIVYNIYAAFGPDGLIRMQTVIVTGTMLILLFLGYQKNRQLLTTFLLLIVLLVYQQRFTIRPDIYSLLFFTLYIFTLSLFIHKRWSIFFLFFVQILWANMHGFFFFGPLFVLIGLLSEWIKRHIPLPYEWNESGRLTDEEYGRLGKIFIFVCLACLVNPHTVQGAIYPIVTFFTLSGENKIFFDYIQELQKPIVRETLFEHNRFIYYKICILLSFVSFVFNRRKIDISALFLWIVFLIFSLKAIRNTTFFAFASFLIIITNSLHISFSQFVPLRFTGAKFRHITEIFVKLMLLFWIFGYCQAIVKREYYDFDKYEWKSEFGGIAQRSYPDKAVDFLVENNIKGNFFNGFNSGAYLLGRTFPDIKVFIDGRTEAYGGAFFKEYRNIWEHGQTENFEKMVKKYNVSGALLNSAVHRIPSKILKYFYTHQDWTLVYFNYDGVVFLRNIQKNAEVIKKFTIDLEQWEPEVLDVPKIGPVRTTPYQQYYRAFTLESLGLDKQALAEVHQGLRLVPGYTRLHEIVGKIAAKEKDYSKALDSFRLALLGDPNNKKLRHNLALAYYDLAEYEGAIERYKRIVAIWPADPQGHFLISRTYIKNQQYDKALEALKQAYTLAPNAVGDVMGVGGMLFDQEAYSEAKEVYMLALESDKENEEIKKKLENIENRLLQNK</sequence>
<feature type="transmembrane region" description="Helical" evidence="3">
    <location>
        <begin position="118"/>
        <end position="135"/>
    </location>
</feature>
<name>A0A3B1DH00_9ZZZZ</name>
<organism evidence="4">
    <name type="scientific">hydrothermal vent metagenome</name>
    <dbReference type="NCBI Taxonomy" id="652676"/>
    <lineage>
        <taxon>unclassified sequences</taxon>
        <taxon>metagenomes</taxon>
        <taxon>ecological metagenomes</taxon>
    </lineage>
</organism>
<dbReference type="InterPro" id="IPR011990">
    <property type="entry name" value="TPR-like_helical_dom_sf"/>
</dbReference>
<feature type="transmembrane region" description="Helical" evidence="3">
    <location>
        <begin position="165"/>
        <end position="193"/>
    </location>
</feature>
<evidence type="ECO:0000313" key="4">
    <source>
        <dbReference type="EMBL" id="VAX35314.1"/>
    </source>
</evidence>
<proteinExistence type="predicted"/>
<evidence type="ECO:0000256" key="3">
    <source>
        <dbReference type="SAM" id="Phobius"/>
    </source>
</evidence>
<keyword evidence="3" id="KW-1133">Transmembrane helix</keyword>
<feature type="transmembrane region" description="Helical" evidence="3">
    <location>
        <begin position="12"/>
        <end position="31"/>
    </location>
</feature>
<evidence type="ECO:0000256" key="2">
    <source>
        <dbReference type="ARBA" id="ARBA00022803"/>
    </source>
</evidence>
<dbReference type="Gene3D" id="1.25.40.10">
    <property type="entry name" value="Tetratricopeptide repeat domain"/>
    <property type="match status" value="1"/>
</dbReference>
<dbReference type="Pfam" id="PF14559">
    <property type="entry name" value="TPR_19"/>
    <property type="match status" value="1"/>
</dbReference>
<dbReference type="SMART" id="SM00028">
    <property type="entry name" value="TPR"/>
    <property type="match status" value="4"/>
</dbReference>
<feature type="transmembrane region" description="Helical" evidence="3">
    <location>
        <begin position="141"/>
        <end position="158"/>
    </location>
</feature>
<feature type="transmembrane region" description="Helical" evidence="3">
    <location>
        <begin position="304"/>
        <end position="321"/>
    </location>
</feature>
<keyword evidence="3" id="KW-0812">Transmembrane</keyword>
<keyword evidence="2" id="KW-0802">TPR repeat</keyword>
<dbReference type="InterPro" id="IPR019734">
    <property type="entry name" value="TPR_rpt"/>
</dbReference>
<accession>A0A3B1DH00</accession>
<dbReference type="PANTHER" id="PTHR45586">
    <property type="entry name" value="TPR REPEAT-CONTAINING PROTEIN PA4667"/>
    <property type="match status" value="1"/>
</dbReference>
<feature type="transmembrane region" description="Helical" evidence="3">
    <location>
        <begin position="327"/>
        <end position="348"/>
    </location>
</feature>
<dbReference type="AlphaFoldDB" id="A0A3B1DH00"/>
<dbReference type="EMBL" id="UOGJ01000044">
    <property type="protein sequence ID" value="VAX35314.1"/>
    <property type="molecule type" value="Genomic_DNA"/>
</dbReference>
<feature type="transmembrane region" description="Helical" evidence="3">
    <location>
        <begin position="91"/>
        <end position="111"/>
    </location>
</feature>
<gene>
    <name evidence="4" type="ORF">MNBD_UNCLBAC01-972</name>
</gene>
<keyword evidence="3" id="KW-0472">Membrane</keyword>
<dbReference type="PROSITE" id="PS50005">
    <property type="entry name" value="TPR"/>
    <property type="match status" value="3"/>
</dbReference>
<keyword evidence="1" id="KW-0677">Repeat</keyword>
<evidence type="ECO:0000256" key="1">
    <source>
        <dbReference type="ARBA" id="ARBA00022737"/>
    </source>
</evidence>
<dbReference type="SUPFAM" id="SSF48452">
    <property type="entry name" value="TPR-like"/>
    <property type="match status" value="1"/>
</dbReference>
<dbReference type="PANTHER" id="PTHR45586:SF1">
    <property type="entry name" value="LIPOPOLYSACCHARIDE ASSEMBLY PROTEIN B"/>
    <property type="match status" value="1"/>
</dbReference>
<dbReference type="InterPro" id="IPR051012">
    <property type="entry name" value="CellSynth/LPSAsmb/PSIAsmb"/>
</dbReference>